<keyword evidence="4 14" id="KW-0963">Cytoplasm</keyword>
<dbReference type="InterPro" id="IPR013221">
    <property type="entry name" value="Mur_ligase_cen"/>
</dbReference>
<keyword evidence="5 14" id="KW-0436">Ligase</keyword>
<gene>
    <name evidence="14" type="primary">murC</name>
    <name evidence="18" type="ORF">P618_201075</name>
</gene>
<keyword evidence="19" id="KW-1185">Reference proteome</keyword>
<name>W6TDV7_HOLOB</name>
<dbReference type="GO" id="GO:0005737">
    <property type="term" value="C:cytoplasm"/>
    <property type="evidence" value="ECO:0007669"/>
    <property type="project" value="UniProtKB-SubCell"/>
</dbReference>
<feature type="domain" description="Mur ligase N-terminal catalytic" evidence="15">
    <location>
        <begin position="9"/>
        <end position="108"/>
    </location>
</feature>
<evidence type="ECO:0000256" key="6">
    <source>
        <dbReference type="ARBA" id="ARBA00022618"/>
    </source>
</evidence>
<sequence>MTKTMYKSIHFVGIGGIGMSALAYVCLNQGYAVSGSTLSGEESLLDALEKKGALIYKSHHASYISEEVECVVISSSIKSDNVEWLEARKKNKIILHRSELLDHLILDYQIIAISGTHGKTTTTALIGHMLDVAGYDPLIITGGIMPLYHSNVRQGKGAWAVIEADESDGTFLNLSRVDIAVVTNVEPEHMEFYGTEEKLFSFFSKFLLKASKKRIIGNMGSFCQDFTKYHDDSSLNVTYGSQGSVYCQNVCPFIEGTQFDAIFVNSAMTWDGLKLHLKGVHNVHNALAAISVAQTLGIKALDVYKAFSTFKSVQRRMTHTGSAQGVHVLDDYAHHPTEIKAVLEALRCHYPGKKIFIIFQPHRYTRLQYLMEEFAESFCDADEVMVLPVYGAGEKPLKDINSSVLLEKIQKFHKRAYIFSEWGVSLQDLCDHLARFLNQEDIIVCCGAGDITNLAYALPKALERTLVEIDSLVNSSLAWK</sequence>
<dbReference type="InterPro" id="IPR036565">
    <property type="entry name" value="Mur-like_cat_sf"/>
</dbReference>
<evidence type="ECO:0000259" key="17">
    <source>
        <dbReference type="Pfam" id="PF08245"/>
    </source>
</evidence>
<evidence type="ECO:0000256" key="12">
    <source>
        <dbReference type="ARBA" id="ARBA00023316"/>
    </source>
</evidence>
<dbReference type="GO" id="GO:0008763">
    <property type="term" value="F:UDP-N-acetylmuramate-L-alanine ligase activity"/>
    <property type="evidence" value="ECO:0007669"/>
    <property type="project" value="UniProtKB-UniRule"/>
</dbReference>
<evidence type="ECO:0000256" key="9">
    <source>
        <dbReference type="ARBA" id="ARBA00022960"/>
    </source>
</evidence>
<dbReference type="OrthoDB" id="9804126at2"/>
<evidence type="ECO:0000259" key="16">
    <source>
        <dbReference type="Pfam" id="PF02875"/>
    </source>
</evidence>
<comment type="function">
    <text evidence="14">Cell wall formation.</text>
</comment>
<dbReference type="UniPathway" id="UPA00219"/>
<keyword evidence="9 14" id="KW-0133">Cell shape</keyword>
<evidence type="ECO:0000256" key="10">
    <source>
        <dbReference type="ARBA" id="ARBA00022984"/>
    </source>
</evidence>
<dbReference type="InterPro" id="IPR005758">
    <property type="entry name" value="UDP-N-AcMur_Ala_ligase_MurC"/>
</dbReference>
<keyword evidence="8 14" id="KW-0067">ATP-binding</keyword>
<dbReference type="SUPFAM" id="SSF53244">
    <property type="entry name" value="MurD-like peptide ligases, peptide-binding domain"/>
    <property type="match status" value="1"/>
</dbReference>
<keyword evidence="12 14" id="KW-0961">Cell wall biogenesis/degradation</keyword>
<reference evidence="18 19" key="1">
    <citation type="journal article" date="2014" name="FEMS Microbiol. Lett.">
        <title>Draft genome sequences of three Holospora species (Holospora obtusa, Holospora undulata, and Holospora elegans), endonuclear symbiotic bacteria of the ciliate Paramecium caudatum.</title>
        <authorList>
            <person name="Dohra H."/>
            <person name="Tanaka K."/>
            <person name="Suzuki T."/>
            <person name="Fujishima M."/>
            <person name="Suzuki H."/>
        </authorList>
    </citation>
    <scope>NUCLEOTIDE SEQUENCE [LARGE SCALE GENOMIC DNA]</scope>
    <source>
        <strain evidence="18 19">F1</strain>
    </source>
</reference>
<comment type="similarity">
    <text evidence="14">Belongs to the MurCDEF family.</text>
</comment>
<evidence type="ECO:0000256" key="14">
    <source>
        <dbReference type="HAMAP-Rule" id="MF_00046"/>
    </source>
</evidence>
<accession>W6TDV7</accession>
<dbReference type="AlphaFoldDB" id="W6TDV7"/>
<dbReference type="Pfam" id="PF01225">
    <property type="entry name" value="Mur_ligase"/>
    <property type="match status" value="1"/>
</dbReference>
<dbReference type="PANTHER" id="PTHR43445">
    <property type="entry name" value="UDP-N-ACETYLMURAMATE--L-ALANINE LIGASE-RELATED"/>
    <property type="match status" value="1"/>
</dbReference>
<comment type="subcellular location">
    <subcellularLocation>
        <location evidence="1 14">Cytoplasm</location>
    </subcellularLocation>
</comment>
<dbReference type="eggNOG" id="COG0773">
    <property type="taxonomic scope" value="Bacteria"/>
</dbReference>
<dbReference type="Proteomes" id="UP000019112">
    <property type="component" value="Unassembled WGS sequence"/>
</dbReference>
<evidence type="ECO:0000256" key="13">
    <source>
        <dbReference type="ARBA" id="ARBA00047833"/>
    </source>
</evidence>
<feature type="domain" description="Mur ligase central" evidence="17">
    <location>
        <begin position="113"/>
        <end position="293"/>
    </location>
</feature>
<dbReference type="GO" id="GO:0051301">
    <property type="term" value="P:cell division"/>
    <property type="evidence" value="ECO:0007669"/>
    <property type="project" value="UniProtKB-KW"/>
</dbReference>
<evidence type="ECO:0000256" key="11">
    <source>
        <dbReference type="ARBA" id="ARBA00023306"/>
    </source>
</evidence>
<dbReference type="InterPro" id="IPR000713">
    <property type="entry name" value="Mur_ligase_N"/>
</dbReference>
<comment type="pathway">
    <text evidence="2 14">Cell wall biogenesis; peptidoglycan biosynthesis.</text>
</comment>
<feature type="domain" description="Mur ligase C-terminal" evidence="16">
    <location>
        <begin position="315"/>
        <end position="449"/>
    </location>
</feature>
<dbReference type="GO" id="GO:0009252">
    <property type="term" value="P:peptidoglycan biosynthetic process"/>
    <property type="evidence" value="ECO:0007669"/>
    <property type="project" value="UniProtKB-UniRule"/>
</dbReference>
<keyword evidence="6 14" id="KW-0132">Cell division</keyword>
<evidence type="ECO:0000256" key="2">
    <source>
        <dbReference type="ARBA" id="ARBA00004752"/>
    </source>
</evidence>
<dbReference type="NCBIfam" id="TIGR01082">
    <property type="entry name" value="murC"/>
    <property type="match status" value="1"/>
</dbReference>
<keyword evidence="11 14" id="KW-0131">Cell cycle</keyword>
<dbReference type="Gene3D" id="3.90.190.20">
    <property type="entry name" value="Mur ligase, C-terminal domain"/>
    <property type="match status" value="1"/>
</dbReference>
<dbReference type="STRING" id="1399147.P618_201075"/>
<evidence type="ECO:0000256" key="8">
    <source>
        <dbReference type="ARBA" id="ARBA00022840"/>
    </source>
</evidence>
<dbReference type="SUPFAM" id="SSF53623">
    <property type="entry name" value="MurD-like peptide ligases, catalytic domain"/>
    <property type="match status" value="1"/>
</dbReference>
<dbReference type="InterPro" id="IPR050061">
    <property type="entry name" value="MurCDEF_pg_biosynth"/>
</dbReference>
<dbReference type="GO" id="GO:0071555">
    <property type="term" value="P:cell wall organization"/>
    <property type="evidence" value="ECO:0007669"/>
    <property type="project" value="UniProtKB-KW"/>
</dbReference>
<keyword evidence="10 14" id="KW-0573">Peptidoglycan synthesis</keyword>
<evidence type="ECO:0000256" key="7">
    <source>
        <dbReference type="ARBA" id="ARBA00022741"/>
    </source>
</evidence>
<comment type="caution">
    <text evidence="18">The sequence shown here is derived from an EMBL/GenBank/DDBJ whole genome shotgun (WGS) entry which is preliminary data.</text>
</comment>
<dbReference type="EC" id="6.3.2.8" evidence="3 14"/>
<dbReference type="HAMAP" id="MF_00046">
    <property type="entry name" value="MurC"/>
    <property type="match status" value="1"/>
</dbReference>
<evidence type="ECO:0000313" key="19">
    <source>
        <dbReference type="Proteomes" id="UP000019112"/>
    </source>
</evidence>
<evidence type="ECO:0000313" key="18">
    <source>
        <dbReference type="EMBL" id="ETZ06784.1"/>
    </source>
</evidence>
<dbReference type="Pfam" id="PF02875">
    <property type="entry name" value="Mur_ligase_C"/>
    <property type="match status" value="1"/>
</dbReference>
<dbReference type="GO" id="GO:0005524">
    <property type="term" value="F:ATP binding"/>
    <property type="evidence" value="ECO:0007669"/>
    <property type="project" value="UniProtKB-UniRule"/>
</dbReference>
<organism evidence="18 19">
    <name type="scientific">Holospora obtusa F1</name>
    <dbReference type="NCBI Taxonomy" id="1399147"/>
    <lineage>
        <taxon>Bacteria</taxon>
        <taxon>Pseudomonadati</taxon>
        <taxon>Pseudomonadota</taxon>
        <taxon>Alphaproteobacteria</taxon>
        <taxon>Holosporales</taxon>
        <taxon>Holosporaceae</taxon>
        <taxon>Holospora</taxon>
    </lineage>
</organism>
<dbReference type="Gene3D" id="3.40.1190.10">
    <property type="entry name" value="Mur-like, catalytic domain"/>
    <property type="match status" value="1"/>
</dbReference>
<dbReference type="PANTHER" id="PTHR43445:SF3">
    <property type="entry name" value="UDP-N-ACETYLMURAMATE--L-ALANINE LIGASE"/>
    <property type="match status" value="1"/>
</dbReference>
<comment type="catalytic activity">
    <reaction evidence="13 14">
        <text>UDP-N-acetyl-alpha-D-muramate + L-alanine + ATP = UDP-N-acetyl-alpha-D-muramoyl-L-alanine + ADP + phosphate + H(+)</text>
        <dbReference type="Rhea" id="RHEA:23372"/>
        <dbReference type="ChEBI" id="CHEBI:15378"/>
        <dbReference type="ChEBI" id="CHEBI:30616"/>
        <dbReference type="ChEBI" id="CHEBI:43474"/>
        <dbReference type="ChEBI" id="CHEBI:57972"/>
        <dbReference type="ChEBI" id="CHEBI:70757"/>
        <dbReference type="ChEBI" id="CHEBI:83898"/>
        <dbReference type="ChEBI" id="CHEBI:456216"/>
        <dbReference type="EC" id="6.3.2.8"/>
    </reaction>
</comment>
<evidence type="ECO:0000256" key="3">
    <source>
        <dbReference type="ARBA" id="ARBA00012211"/>
    </source>
</evidence>
<dbReference type="InterPro" id="IPR004101">
    <property type="entry name" value="Mur_ligase_C"/>
</dbReference>
<dbReference type="InterPro" id="IPR036615">
    <property type="entry name" value="Mur_ligase_C_dom_sf"/>
</dbReference>
<dbReference type="GO" id="GO:0008360">
    <property type="term" value="P:regulation of cell shape"/>
    <property type="evidence" value="ECO:0007669"/>
    <property type="project" value="UniProtKB-KW"/>
</dbReference>
<dbReference type="RefSeq" id="WP_021826814.1">
    <property type="nucleotide sequence ID" value="NZ_AWTR02000085.1"/>
</dbReference>
<dbReference type="Gene3D" id="3.40.50.720">
    <property type="entry name" value="NAD(P)-binding Rossmann-like Domain"/>
    <property type="match status" value="1"/>
</dbReference>
<evidence type="ECO:0000256" key="4">
    <source>
        <dbReference type="ARBA" id="ARBA00022490"/>
    </source>
</evidence>
<evidence type="ECO:0000256" key="1">
    <source>
        <dbReference type="ARBA" id="ARBA00004496"/>
    </source>
</evidence>
<protein>
    <recommendedName>
        <fullName evidence="3 14">UDP-N-acetylmuramate--L-alanine ligase</fullName>
        <ecNumber evidence="3 14">6.3.2.8</ecNumber>
    </recommendedName>
    <alternativeName>
        <fullName evidence="14">UDP-N-acetylmuramoyl-L-alanine synthetase</fullName>
    </alternativeName>
</protein>
<keyword evidence="7 14" id="KW-0547">Nucleotide-binding</keyword>
<dbReference type="SUPFAM" id="SSF51984">
    <property type="entry name" value="MurCD N-terminal domain"/>
    <property type="match status" value="1"/>
</dbReference>
<proteinExistence type="inferred from homology"/>
<evidence type="ECO:0000259" key="15">
    <source>
        <dbReference type="Pfam" id="PF01225"/>
    </source>
</evidence>
<dbReference type="Pfam" id="PF08245">
    <property type="entry name" value="Mur_ligase_M"/>
    <property type="match status" value="1"/>
</dbReference>
<feature type="binding site" evidence="14">
    <location>
        <begin position="115"/>
        <end position="121"/>
    </location>
    <ligand>
        <name>ATP</name>
        <dbReference type="ChEBI" id="CHEBI:30616"/>
    </ligand>
</feature>
<evidence type="ECO:0000256" key="5">
    <source>
        <dbReference type="ARBA" id="ARBA00022598"/>
    </source>
</evidence>
<dbReference type="EMBL" id="AWTR02000085">
    <property type="protein sequence ID" value="ETZ06784.1"/>
    <property type="molecule type" value="Genomic_DNA"/>
</dbReference>